<dbReference type="Proteomes" id="UP000037035">
    <property type="component" value="Unassembled WGS sequence"/>
</dbReference>
<organism evidence="1 2">
    <name type="scientific">Puccinia sorghi</name>
    <dbReference type="NCBI Taxonomy" id="27349"/>
    <lineage>
        <taxon>Eukaryota</taxon>
        <taxon>Fungi</taxon>
        <taxon>Dikarya</taxon>
        <taxon>Basidiomycota</taxon>
        <taxon>Pucciniomycotina</taxon>
        <taxon>Pucciniomycetes</taxon>
        <taxon>Pucciniales</taxon>
        <taxon>Pucciniaceae</taxon>
        <taxon>Puccinia</taxon>
    </lineage>
</organism>
<dbReference type="AlphaFoldDB" id="A0A0L6UJB1"/>
<accession>A0A0L6UJB1</accession>
<sequence>MLLLSLHNTSIALWHHLAIIQCQDSNPLVYIQARRTAFKWTPRWEPWDNNYLPPVRFVKMFRLSLMML</sequence>
<evidence type="ECO:0000313" key="2">
    <source>
        <dbReference type="Proteomes" id="UP000037035"/>
    </source>
</evidence>
<protein>
    <submittedName>
        <fullName evidence="1">Uncharacterized protein</fullName>
    </submittedName>
</protein>
<gene>
    <name evidence="1" type="ORF">VP01_553g6</name>
</gene>
<keyword evidence="2" id="KW-1185">Reference proteome</keyword>
<proteinExistence type="predicted"/>
<comment type="caution">
    <text evidence="1">The sequence shown here is derived from an EMBL/GenBank/DDBJ whole genome shotgun (WGS) entry which is preliminary data.</text>
</comment>
<dbReference type="VEuPathDB" id="FungiDB:VP01_553g6"/>
<dbReference type="EMBL" id="LAVV01010763">
    <property type="protein sequence ID" value="KNZ48608.1"/>
    <property type="molecule type" value="Genomic_DNA"/>
</dbReference>
<reference evidence="1 2" key="1">
    <citation type="submission" date="2015-08" db="EMBL/GenBank/DDBJ databases">
        <title>Next Generation Sequencing and Analysis of the Genome of Puccinia sorghi L Schw, the Causal Agent of Maize Common Rust.</title>
        <authorList>
            <person name="Rochi L."/>
            <person name="Burguener G."/>
            <person name="Darino M."/>
            <person name="Turjanski A."/>
            <person name="Kreff E."/>
            <person name="Dieguez M.J."/>
            <person name="Sacco F."/>
        </authorList>
    </citation>
    <scope>NUCLEOTIDE SEQUENCE [LARGE SCALE GENOMIC DNA]</scope>
    <source>
        <strain evidence="1 2">RO10H11247</strain>
    </source>
</reference>
<name>A0A0L6UJB1_9BASI</name>
<evidence type="ECO:0000313" key="1">
    <source>
        <dbReference type="EMBL" id="KNZ48608.1"/>
    </source>
</evidence>